<proteinExistence type="predicted"/>
<dbReference type="Proteomes" id="UP000334340">
    <property type="component" value="Unassembled WGS sequence"/>
</dbReference>
<dbReference type="Pfam" id="PF18734">
    <property type="entry name" value="HEPN_AbiU2"/>
    <property type="match status" value="1"/>
</dbReference>
<evidence type="ECO:0000313" key="2">
    <source>
        <dbReference type="EMBL" id="VUZ86500.1"/>
    </source>
</evidence>
<accession>A0A564ZME2</accession>
<keyword evidence="3" id="KW-1185">Reference proteome</keyword>
<evidence type="ECO:0000313" key="3">
    <source>
        <dbReference type="Proteomes" id="UP000334340"/>
    </source>
</evidence>
<dbReference type="InterPro" id="IPR040704">
    <property type="entry name" value="HEPN_AbiU2"/>
</dbReference>
<dbReference type="EMBL" id="CABIKM010000063">
    <property type="protein sequence ID" value="VUZ86500.1"/>
    <property type="molecule type" value="Genomic_DNA"/>
</dbReference>
<organism evidence="2 3">
    <name type="scientific">Candidatus Methylomirabilis lanthanidiphila</name>
    <dbReference type="NCBI Taxonomy" id="2211376"/>
    <lineage>
        <taxon>Bacteria</taxon>
        <taxon>Candidatus Methylomirabilota</taxon>
        <taxon>Candidatus Methylomirabilia</taxon>
        <taxon>Candidatus Methylomirabilales</taxon>
        <taxon>Candidatus Methylomirabilaceae</taxon>
        <taxon>Candidatus Methylomirabilis</taxon>
    </lineage>
</organism>
<name>A0A564ZME2_9BACT</name>
<feature type="domain" description="HEPN AbiU2-like" evidence="1">
    <location>
        <begin position="3"/>
        <end position="187"/>
    </location>
</feature>
<sequence>MFRGEAESAIQFFYAWRAVNEVASNNKEVVAILNKAPLFWNTSLGALQTSAFIALGRVFDQRSNTHNINRLLHIGEQNPEIFSLEALAERKRGVSSTADEWLDEYLRDAYVPTPNDFRRLRKHVATRRKIYEASFRPIRHKVFAHKQLSTQVDTEALFANAKIRDIQQLLIFLRRLHEALWQLFFNGRKPILRPAPYSVSQMLAQPRPNGHSLQERLTRETEAFLKLIARQ</sequence>
<reference evidence="2 3" key="1">
    <citation type="submission" date="2019-07" db="EMBL/GenBank/DDBJ databases">
        <authorList>
            <person name="Cremers G."/>
        </authorList>
    </citation>
    <scope>NUCLEOTIDE SEQUENCE [LARGE SCALE GENOMIC DNA]</scope>
</reference>
<protein>
    <recommendedName>
        <fullName evidence="1">HEPN AbiU2-like domain-containing protein</fullName>
    </recommendedName>
</protein>
<evidence type="ECO:0000259" key="1">
    <source>
        <dbReference type="Pfam" id="PF18734"/>
    </source>
</evidence>
<dbReference type="AlphaFoldDB" id="A0A564ZME2"/>
<gene>
    <name evidence="2" type="ORF">MELA_02903</name>
</gene>